<accession>A0ABV7N6V5</accession>
<dbReference type="EMBL" id="JBHRVQ010000001">
    <property type="protein sequence ID" value="MFC3389336.1"/>
    <property type="molecule type" value="Genomic_DNA"/>
</dbReference>
<dbReference type="RefSeq" id="WP_380656336.1">
    <property type="nucleotide sequence ID" value="NZ_JBHRVQ010000001.1"/>
</dbReference>
<organism evidence="1 2">
    <name type="scientific">Salinicoccus sesuvii</name>
    <dbReference type="NCBI Taxonomy" id="868281"/>
    <lineage>
        <taxon>Bacteria</taxon>
        <taxon>Bacillati</taxon>
        <taxon>Bacillota</taxon>
        <taxon>Bacilli</taxon>
        <taxon>Bacillales</taxon>
        <taxon>Staphylococcaceae</taxon>
        <taxon>Salinicoccus</taxon>
    </lineage>
</organism>
<keyword evidence="2" id="KW-1185">Reference proteome</keyword>
<evidence type="ECO:0000313" key="2">
    <source>
        <dbReference type="Proteomes" id="UP001595637"/>
    </source>
</evidence>
<comment type="caution">
    <text evidence="1">The sequence shown here is derived from an EMBL/GenBank/DDBJ whole genome shotgun (WGS) entry which is preliminary data.</text>
</comment>
<name>A0ABV7N6V5_9STAP</name>
<sequence>MLKEVQLTTINLKGEEESQPFNVIRARVFQYATLSKTVGGVITKIKQDPAIMEAVQYHFFGNVDENWLDQDSGELLETFKKQIEGDTLGALGFALQHLPDELIQLVSAAANIKKSQVEMLTDESFFEVIEAVIEVNDINRLADLVKNFSSDLTKAWQKQKKAEESQANLRSLTE</sequence>
<dbReference type="Proteomes" id="UP001595637">
    <property type="component" value="Unassembled WGS sequence"/>
</dbReference>
<evidence type="ECO:0008006" key="3">
    <source>
        <dbReference type="Google" id="ProtNLM"/>
    </source>
</evidence>
<gene>
    <name evidence="1" type="ORF">ACFOEO_12165</name>
</gene>
<evidence type="ECO:0000313" key="1">
    <source>
        <dbReference type="EMBL" id="MFC3389336.1"/>
    </source>
</evidence>
<reference evidence="2" key="1">
    <citation type="journal article" date="2019" name="Int. J. Syst. Evol. Microbiol.">
        <title>The Global Catalogue of Microorganisms (GCM) 10K type strain sequencing project: providing services to taxonomists for standard genome sequencing and annotation.</title>
        <authorList>
            <consortium name="The Broad Institute Genomics Platform"/>
            <consortium name="The Broad Institute Genome Sequencing Center for Infectious Disease"/>
            <person name="Wu L."/>
            <person name="Ma J."/>
        </authorList>
    </citation>
    <scope>NUCLEOTIDE SEQUENCE [LARGE SCALE GENOMIC DNA]</scope>
    <source>
        <strain evidence="2">CCM 7756</strain>
    </source>
</reference>
<proteinExistence type="predicted"/>
<protein>
    <recommendedName>
        <fullName evidence="3">Tail assembly chaperone</fullName>
    </recommendedName>
</protein>